<dbReference type="InterPro" id="IPR013901">
    <property type="entry name" value="Anthrone_oxy"/>
</dbReference>
<feature type="transmembrane region" description="Helical" evidence="1">
    <location>
        <begin position="87"/>
        <end position="108"/>
    </location>
</feature>
<keyword evidence="1" id="KW-0812">Transmembrane</keyword>
<organism evidence="2 3">
    <name type="scientific">Micromonospora globbae</name>
    <dbReference type="NCBI Taxonomy" id="1894969"/>
    <lineage>
        <taxon>Bacteria</taxon>
        <taxon>Bacillati</taxon>
        <taxon>Actinomycetota</taxon>
        <taxon>Actinomycetes</taxon>
        <taxon>Micromonosporales</taxon>
        <taxon>Micromonosporaceae</taxon>
        <taxon>Micromonospora</taxon>
    </lineage>
</organism>
<feature type="transmembrane region" description="Helical" evidence="1">
    <location>
        <begin position="144"/>
        <end position="163"/>
    </location>
</feature>
<dbReference type="EMBL" id="CP108084">
    <property type="protein sequence ID" value="WUP51043.1"/>
    <property type="molecule type" value="Genomic_DNA"/>
</dbReference>
<dbReference type="Pfam" id="PF08592">
    <property type="entry name" value="Anthrone_oxy"/>
    <property type="match status" value="1"/>
</dbReference>
<proteinExistence type="predicted"/>
<gene>
    <name evidence="2" type="ORF">OG994_05900</name>
</gene>
<keyword evidence="1" id="KW-0472">Membrane</keyword>
<sequence>MAGMILLRTLTLIAATVTTGLMAGLFAAFAYSVMPGLARADDRTLVVAMQRINESILNGWFFVCFFGALVFTGAAAALHLGGAWTPVLPWIVAALLLYVVVLVVTMAVNVPLNEALARAGDPDRLTDLPAVRDRFAPAWIRWNLVRALASTAAFALLTWALVAHGRVAG</sequence>
<evidence type="ECO:0000313" key="3">
    <source>
        <dbReference type="Proteomes" id="UP001432190"/>
    </source>
</evidence>
<keyword evidence="1" id="KW-1133">Transmembrane helix</keyword>
<accession>A0ABZ1SAM2</accession>
<evidence type="ECO:0000313" key="2">
    <source>
        <dbReference type="EMBL" id="WUP51043.1"/>
    </source>
</evidence>
<protein>
    <submittedName>
        <fullName evidence="2">DUF1772 domain-containing protein</fullName>
    </submittedName>
</protein>
<reference evidence="2" key="1">
    <citation type="submission" date="2022-10" db="EMBL/GenBank/DDBJ databases">
        <title>The complete genomes of actinobacterial strains from the NBC collection.</title>
        <authorList>
            <person name="Joergensen T.S."/>
            <person name="Alvarez Arevalo M."/>
            <person name="Sterndorff E.B."/>
            <person name="Faurdal D."/>
            <person name="Vuksanovic O."/>
            <person name="Mourched A.-S."/>
            <person name="Charusanti P."/>
            <person name="Shaw S."/>
            <person name="Blin K."/>
            <person name="Weber T."/>
        </authorList>
    </citation>
    <scope>NUCLEOTIDE SEQUENCE</scope>
    <source>
        <strain evidence="2">NBC_00256</strain>
    </source>
</reference>
<evidence type="ECO:0000256" key="1">
    <source>
        <dbReference type="SAM" id="Phobius"/>
    </source>
</evidence>
<name>A0ABZ1SAM2_9ACTN</name>
<keyword evidence="3" id="KW-1185">Reference proteome</keyword>
<feature type="transmembrane region" description="Helical" evidence="1">
    <location>
        <begin position="56"/>
        <end position="80"/>
    </location>
</feature>
<dbReference type="Proteomes" id="UP001432190">
    <property type="component" value="Chromosome"/>
</dbReference>